<proteinExistence type="predicted"/>
<feature type="compositionally biased region" description="Basic residues" evidence="1">
    <location>
        <begin position="98"/>
        <end position="111"/>
    </location>
</feature>
<sequence>LNPGMFLRLCNSRANTETNLPHDLRFYVLSEILYRSDSRCTPICILRTISSAKTSWSPSRSATPRASCSSLLAGATTQRTRSASVSAARARDAPRQTGPRRKRSVRSARTG</sequence>
<comment type="caution">
    <text evidence="2">The sequence shown here is derived from an EMBL/GenBank/DDBJ whole genome shotgun (WGS) entry which is preliminary data.</text>
</comment>
<dbReference type="Proteomes" id="UP000076584">
    <property type="component" value="Unassembled WGS sequence"/>
</dbReference>
<feature type="region of interest" description="Disordered" evidence="1">
    <location>
        <begin position="52"/>
        <end position="111"/>
    </location>
</feature>
<feature type="compositionally biased region" description="Low complexity" evidence="1">
    <location>
        <begin position="75"/>
        <end position="88"/>
    </location>
</feature>
<evidence type="ECO:0000313" key="3">
    <source>
        <dbReference type="Proteomes" id="UP000076584"/>
    </source>
</evidence>
<evidence type="ECO:0000313" key="2">
    <source>
        <dbReference type="EMBL" id="KZL85201.1"/>
    </source>
</evidence>
<keyword evidence="3" id="KW-1185">Reference proteome</keyword>
<accession>A0A167EJ48</accession>
<feature type="compositionally biased region" description="Polar residues" evidence="1">
    <location>
        <begin position="52"/>
        <end position="70"/>
    </location>
</feature>
<evidence type="ECO:0000256" key="1">
    <source>
        <dbReference type="SAM" id="MobiDB-lite"/>
    </source>
</evidence>
<protein>
    <submittedName>
        <fullName evidence="2">Uncharacterized protein</fullName>
    </submittedName>
</protein>
<feature type="non-terminal residue" evidence="2">
    <location>
        <position position="1"/>
    </location>
</feature>
<gene>
    <name evidence="2" type="ORF">CI238_02978</name>
</gene>
<reference evidence="2 3" key="1">
    <citation type="submission" date="2015-06" db="EMBL/GenBank/DDBJ databases">
        <title>Survival trade-offs in plant roots during colonization by closely related pathogenic and mutualistic fungi.</title>
        <authorList>
            <person name="Hacquard S."/>
            <person name="Kracher B."/>
            <person name="Hiruma K."/>
            <person name="Weinman A."/>
            <person name="Muench P."/>
            <person name="Garrido Oter R."/>
            <person name="Ver Loren van Themaat E."/>
            <person name="Dallerey J.-F."/>
            <person name="Damm U."/>
            <person name="Henrissat B."/>
            <person name="Lespinet O."/>
            <person name="Thon M."/>
            <person name="Kemen E."/>
            <person name="McHardy A.C."/>
            <person name="Schulze-Lefert P."/>
            <person name="O'Connell R.J."/>
        </authorList>
    </citation>
    <scope>NUCLEOTIDE SEQUENCE [LARGE SCALE GENOMIC DNA]</scope>
    <source>
        <strain evidence="2 3">MAFF 238704</strain>
    </source>
</reference>
<dbReference type="AlphaFoldDB" id="A0A167EJ48"/>
<organism evidence="2 3">
    <name type="scientific">Colletotrichum incanum</name>
    <name type="common">Soybean anthracnose fungus</name>
    <dbReference type="NCBI Taxonomy" id="1573173"/>
    <lineage>
        <taxon>Eukaryota</taxon>
        <taxon>Fungi</taxon>
        <taxon>Dikarya</taxon>
        <taxon>Ascomycota</taxon>
        <taxon>Pezizomycotina</taxon>
        <taxon>Sordariomycetes</taxon>
        <taxon>Hypocreomycetidae</taxon>
        <taxon>Glomerellales</taxon>
        <taxon>Glomerellaceae</taxon>
        <taxon>Colletotrichum</taxon>
        <taxon>Colletotrichum spaethianum species complex</taxon>
    </lineage>
</organism>
<dbReference type="EMBL" id="LFIW01000717">
    <property type="protein sequence ID" value="KZL85201.1"/>
    <property type="molecule type" value="Genomic_DNA"/>
</dbReference>
<name>A0A167EJ48_COLIC</name>